<dbReference type="NCBIfam" id="NF008845">
    <property type="entry name" value="PRK11883.1-5"/>
    <property type="match status" value="1"/>
</dbReference>
<evidence type="ECO:0000256" key="2">
    <source>
        <dbReference type="ARBA" id="ARBA00001974"/>
    </source>
</evidence>
<keyword evidence="8 11" id="KW-0274">FAD</keyword>
<dbReference type="Gene3D" id="1.10.3110.10">
    <property type="entry name" value="protoporphyrinogen ix oxidase, domain 3"/>
    <property type="match status" value="1"/>
</dbReference>
<dbReference type="Proteomes" id="UP001597282">
    <property type="component" value="Unassembled WGS sequence"/>
</dbReference>
<accession>A0ABW4C6G1</accession>
<feature type="domain" description="Amine oxidase" evidence="12">
    <location>
        <begin position="13"/>
        <end position="456"/>
    </location>
</feature>
<dbReference type="EMBL" id="JBHTNU010000003">
    <property type="protein sequence ID" value="MFD1426133.1"/>
    <property type="molecule type" value="Genomic_DNA"/>
</dbReference>
<evidence type="ECO:0000256" key="10">
    <source>
        <dbReference type="ARBA" id="ARBA00023133"/>
    </source>
</evidence>
<evidence type="ECO:0000256" key="3">
    <source>
        <dbReference type="ARBA" id="ARBA00004744"/>
    </source>
</evidence>
<dbReference type="EC" id="1.3.3.15" evidence="5 11"/>
<dbReference type="PANTHER" id="PTHR42923:SF3">
    <property type="entry name" value="PROTOPORPHYRINOGEN OXIDASE"/>
    <property type="match status" value="1"/>
</dbReference>
<dbReference type="InterPro" id="IPR004572">
    <property type="entry name" value="Protoporphyrinogen_oxidase"/>
</dbReference>
<dbReference type="PANTHER" id="PTHR42923">
    <property type="entry name" value="PROTOPORPHYRINOGEN OXIDASE"/>
    <property type="match status" value="1"/>
</dbReference>
<comment type="subcellular location">
    <subcellularLocation>
        <location evidence="11">Cytoplasm</location>
    </subcellularLocation>
</comment>
<protein>
    <recommendedName>
        <fullName evidence="6 11">Coproporphyrinogen III oxidase</fullName>
        <ecNumber evidence="5 11">1.3.3.15</ecNumber>
    </recommendedName>
</protein>
<dbReference type="RefSeq" id="WP_380163141.1">
    <property type="nucleotide sequence ID" value="NZ_JBHTNU010000003.1"/>
</dbReference>
<evidence type="ECO:0000256" key="9">
    <source>
        <dbReference type="ARBA" id="ARBA00023002"/>
    </source>
</evidence>
<dbReference type="InterPro" id="IPR002937">
    <property type="entry name" value="Amino_oxidase"/>
</dbReference>
<dbReference type="InterPro" id="IPR050464">
    <property type="entry name" value="Zeta_carotene_desat/Oxidored"/>
</dbReference>
<organism evidence="13 14">
    <name type="scientific">Kroppenstedtia sanguinis</name>
    <dbReference type="NCBI Taxonomy" id="1380684"/>
    <lineage>
        <taxon>Bacteria</taxon>
        <taxon>Bacillati</taxon>
        <taxon>Bacillota</taxon>
        <taxon>Bacilli</taxon>
        <taxon>Bacillales</taxon>
        <taxon>Thermoactinomycetaceae</taxon>
        <taxon>Kroppenstedtia</taxon>
    </lineage>
</organism>
<evidence type="ECO:0000313" key="13">
    <source>
        <dbReference type="EMBL" id="MFD1426133.1"/>
    </source>
</evidence>
<evidence type="ECO:0000256" key="11">
    <source>
        <dbReference type="RuleBase" id="RU364052"/>
    </source>
</evidence>
<evidence type="ECO:0000256" key="1">
    <source>
        <dbReference type="ARBA" id="ARBA00001755"/>
    </source>
</evidence>
<evidence type="ECO:0000256" key="7">
    <source>
        <dbReference type="ARBA" id="ARBA00022630"/>
    </source>
</evidence>
<proteinExistence type="inferred from homology"/>
<keyword evidence="9 11" id="KW-0560">Oxidoreductase</keyword>
<keyword evidence="10 11" id="KW-0350">Heme biosynthesis</keyword>
<evidence type="ECO:0000259" key="12">
    <source>
        <dbReference type="Pfam" id="PF01593"/>
    </source>
</evidence>
<evidence type="ECO:0000313" key="14">
    <source>
        <dbReference type="Proteomes" id="UP001597282"/>
    </source>
</evidence>
<evidence type="ECO:0000256" key="5">
    <source>
        <dbReference type="ARBA" id="ARBA00012402"/>
    </source>
</evidence>
<name>A0ABW4C6G1_9BACL</name>
<dbReference type="GO" id="GO:0004729">
    <property type="term" value="F:oxygen-dependent protoporphyrinogen oxidase activity"/>
    <property type="evidence" value="ECO:0007669"/>
    <property type="project" value="UniProtKB-EC"/>
</dbReference>
<sequence>MKRSRIAVVGGGITGLSATFYLQREAEKHSLPIDLALIEGEERLGGKVKTERNNGFTMEMGPDSFLERKSSAKQLAIDLGLKEELVRNRTGQSFILHQGQLLPMPEGAVMGIPTRLTPFVRSELFSVSGKFRAAQDLVLPKKKGKEDVSVGAFFRRRFGDELVDHLIEPLLSGIYAGDLDQLSLKATFPNFAQMEQEHRSLILATMKNRSRRKTENRKPQGQFLTLKRGLESLVEAIQDQLPEETVITGNPVQRIIKEGDRYLLVLRSGRVIQADAVIMAVPFPVMKHLLPTTGELPEHPHPVTSTSVATVILGYDREALPEDVDGTGFVIPRKEDTTITACTWTHKKWPHTTPEGKALIRCYVGRFGNDSIVEETDQYILDRVRTDLQKIQGIEADPTFTHITRWREAMPQYTVGHADWLKRMEETCRQQLPGFFPVGASYSGIGIPDCIDQGKQSIQDTLHYLGYR</sequence>
<dbReference type="Pfam" id="PF01593">
    <property type="entry name" value="Amino_oxidase"/>
    <property type="match status" value="1"/>
</dbReference>
<keyword evidence="14" id="KW-1185">Reference proteome</keyword>
<evidence type="ECO:0000256" key="4">
    <source>
        <dbReference type="ARBA" id="ARBA00008310"/>
    </source>
</evidence>
<dbReference type="Gene3D" id="3.90.660.20">
    <property type="entry name" value="Protoporphyrinogen oxidase, mitochondrial, domain 2"/>
    <property type="match status" value="1"/>
</dbReference>
<dbReference type="SUPFAM" id="SSF51905">
    <property type="entry name" value="FAD/NAD(P)-binding domain"/>
    <property type="match status" value="1"/>
</dbReference>
<comment type="cofactor">
    <cofactor evidence="2 11">
        <name>FAD</name>
        <dbReference type="ChEBI" id="CHEBI:57692"/>
    </cofactor>
</comment>
<keyword evidence="11" id="KW-0963">Cytoplasm</keyword>
<dbReference type="NCBIfam" id="TIGR00562">
    <property type="entry name" value="proto_IX_ox"/>
    <property type="match status" value="1"/>
</dbReference>
<evidence type="ECO:0000256" key="8">
    <source>
        <dbReference type="ARBA" id="ARBA00022827"/>
    </source>
</evidence>
<comment type="similarity">
    <text evidence="4 11">Belongs to the protoporphyrinogen/coproporphyrinogen oxidase family. Coproporphyrinogen III oxidase subfamily.</text>
</comment>
<comment type="function">
    <text evidence="11">Involved in coproporphyrin-dependent heme b biosynthesis. Catalyzes the oxidation of coproporphyrinogen III to coproporphyrin III.</text>
</comment>
<dbReference type="SUPFAM" id="SSF54373">
    <property type="entry name" value="FAD-linked reductases, C-terminal domain"/>
    <property type="match status" value="1"/>
</dbReference>
<reference evidence="14" key="1">
    <citation type="journal article" date="2019" name="Int. J. Syst. Evol. Microbiol.">
        <title>The Global Catalogue of Microorganisms (GCM) 10K type strain sequencing project: providing services to taxonomists for standard genome sequencing and annotation.</title>
        <authorList>
            <consortium name="The Broad Institute Genomics Platform"/>
            <consortium name="The Broad Institute Genome Sequencing Center for Infectious Disease"/>
            <person name="Wu L."/>
            <person name="Ma J."/>
        </authorList>
    </citation>
    <scope>NUCLEOTIDE SEQUENCE [LARGE SCALE GENOMIC DNA]</scope>
    <source>
        <strain evidence="14">S1</strain>
    </source>
</reference>
<gene>
    <name evidence="13" type="primary">hemY</name>
    <name evidence="13" type="ORF">ACFQ4Y_04200</name>
</gene>
<evidence type="ECO:0000256" key="6">
    <source>
        <dbReference type="ARBA" id="ARBA00019046"/>
    </source>
</evidence>
<keyword evidence="7 11" id="KW-0285">Flavoprotein</keyword>
<comment type="catalytic activity">
    <reaction evidence="1">
        <text>coproporphyrinogen III + 3 O2 = coproporphyrin III + 3 H2O2</text>
        <dbReference type="Rhea" id="RHEA:43436"/>
        <dbReference type="ChEBI" id="CHEBI:15379"/>
        <dbReference type="ChEBI" id="CHEBI:16240"/>
        <dbReference type="ChEBI" id="CHEBI:57309"/>
        <dbReference type="ChEBI" id="CHEBI:131725"/>
        <dbReference type="EC" id="1.3.3.15"/>
    </reaction>
    <physiologicalReaction direction="left-to-right" evidence="1">
        <dbReference type="Rhea" id="RHEA:43437"/>
    </physiologicalReaction>
</comment>
<comment type="caution">
    <text evidence="13">The sequence shown here is derived from an EMBL/GenBank/DDBJ whole genome shotgun (WGS) entry which is preliminary data.</text>
</comment>
<comment type="pathway">
    <text evidence="3 11">Porphyrin-containing compound metabolism; protoheme biosynthesis.</text>
</comment>
<dbReference type="Gene3D" id="3.50.50.60">
    <property type="entry name" value="FAD/NAD(P)-binding domain"/>
    <property type="match status" value="1"/>
</dbReference>
<dbReference type="InterPro" id="IPR036188">
    <property type="entry name" value="FAD/NAD-bd_sf"/>
</dbReference>